<evidence type="ECO:0000313" key="1">
    <source>
        <dbReference type="EMBL" id="KAI4296479.1"/>
    </source>
</evidence>
<organism evidence="1 2">
    <name type="scientific">Bauhinia variegata</name>
    <name type="common">Purple orchid tree</name>
    <name type="synonym">Phanera variegata</name>
    <dbReference type="NCBI Taxonomy" id="167791"/>
    <lineage>
        <taxon>Eukaryota</taxon>
        <taxon>Viridiplantae</taxon>
        <taxon>Streptophyta</taxon>
        <taxon>Embryophyta</taxon>
        <taxon>Tracheophyta</taxon>
        <taxon>Spermatophyta</taxon>
        <taxon>Magnoliopsida</taxon>
        <taxon>eudicotyledons</taxon>
        <taxon>Gunneridae</taxon>
        <taxon>Pentapetalae</taxon>
        <taxon>rosids</taxon>
        <taxon>fabids</taxon>
        <taxon>Fabales</taxon>
        <taxon>Fabaceae</taxon>
        <taxon>Cercidoideae</taxon>
        <taxon>Cercideae</taxon>
        <taxon>Bauhiniinae</taxon>
        <taxon>Bauhinia</taxon>
    </lineage>
</organism>
<gene>
    <name evidence="1" type="ORF">L6164_036435</name>
</gene>
<keyword evidence="2" id="KW-1185">Reference proteome</keyword>
<accession>A0ACB9KH52</accession>
<dbReference type="Proteomes" id="UP000828941">
    <property type="component" value="Chromosome 14"/>
</dbReference>
<dbReference type="EMBL" id="CM039439">
    <property type="protein sequence ID" value="KAI4296479.1"/>
    <property type="molecule type" value="Genomic_DNA"/>
</dbReference>
<sequence length="97" mass="9891">MSSSMAAAVGSATPPSALRVEASAASRSLASATRVSIFFKSPITRALVCANGPSFNLRCEAVSENLAQKNQIDLKGSGVSALELLKTSAADSEFSIA</sequence>
<name>A0ACB9KH52_BAUVA</name>
<reference evidence="1 2" key="1">
    <citation type="journal article" date="2022" name="DNA Res.">
        <title>Chromosomal-level genome assembly of the orchid tree Bauhinia variegata (Leguminosae; Cercidoideae) supports the allotetraploid origin hypothesis of Bauhinia.</title>
        <authorList>
            <person name="Zhong Y."/>
            <person name="Chen Y."/>
            <person name="Zheng D."/>
            <person name="Pang J."/>
            <person name="Liu Y."/>
            <person name="Luo S."/>
            <person name="Meng S."/>
            <person name="Qian L."/>
            <person name="Wei D."/>
            <person name="Dai S."/>
            <person name="Zhou R."/>
        </authorList>
    </citation>
    <scope>NUCLEOTIDE SEQUENCE [LARGE SCALE GENOMIC DNA]</scope>
    <source>
        <strain evidence="1">BV-YZ2020</strain>
    </source>
</reference>
<protein>
    <submittedName>
        <fullName evidence="1">Uncharacterized protein</fullName>
    </submittedName>
</protein>
<proteinExistence type="predicted"/>
<comment type="caution">
    <text evidence="1">The sequence shown here is derived from an EMBL/GenBank/DDBJ whole genome shotgun (WGS) entry which is preliminary data.</text>
</comment>
<evidence type="ECO:0000313" key="2">
    <source>
        <dbReference type="Proteomes" id="UP000828941"/>
    </source>
</evidence>